<evidence type="ECO:0000256" key="1">
    <source>
        <dbReference type="ARBA" id="ARBA00005472"/>
    </source>
</evidence>
<feature type="region of interest" description="Disordered" evidence="2">
    <location>
        <begin position="143"/>
        <end position="171"/>
    </location>
</feature>
<feature type="compositionally biased region" description="Basic and acidic residues" evidence="2">
    <location>
        <begin position="21"/>
        <end position="37"/>
    </location>
</feature>
<dbReference type="PANTHER" id="PTHR12398:SF20">
    <property type="entry name" value="PROTEIN PHOSPHATASE 1 REGULATORY INHIBITOR SUBUNIT 2"/>
    <property type="match status" value="1"/>
</dbReference>
<reference evidence="3 4" key="2">
    <citation type="journal article" date="2010" name="Nucleic Acids Res.">
        <title>BeetleBase in 2010: revisions to provide comprehensive genomic information for Tribolium castaneum.</title>
        <authorList>
            <person name="Kim H.S."/>
            <person name="Murphy T."/>
            <person name="Xia J."/>
            <person name="Caragea D."/>
            <person name="Park Y."/>
            <person name="Beeman R.W."/>
            <person name="Lorenzen M.D."/>
            <person name="Butcher S."/>
            <person name="Manak J.R."/>
            <person name="Brown S.J."/>
        </authorList>
    </citation>
    <scope>GENOME REANNOTATION</scope>
    <source>
        <strain evidence="3 4">Georgia GA2</strain>
    </source>
</reference>
<dbReference type="STRING" id="7070.D6WYU1"/>
<name>D6WYU1_TRICA</name>
<proteinExistence type="inferred from homology"/>
<dbReference type="eggNOG" id="KOG4041">
    <property type="taxonomic scope" value="Eukaryota"/>
</dbReference>
<dbReference type="GO" id="GO:0009966">
    <property type="term" value="P:regulation of signal transduction"/>
    <property type="evidence" value="ECO:0007669"/>
    <property type="project" value="InterPro"/>
</dbReference>
<dbReference type="OMA" id="GHYREWH"/>
<sequence>MADKLQKKPSKGILKNSSSFDKQEAHAAPRKSIKETTWDEMNIMATLHPPDKDYGHMKIDEPKTPYNYLNPDKVDGLNLSELEEKIKSGAALPPKALLEQDESSDEDEDLTPEEKAKKREFEHKRKKHYNEFYAVKLARKLLEEEEDDDTSPTSSPKHKAHEQSCSKNSPN</sequence>
<dbReference type="PANTHER" id="PTHR12398">
    <property type="entry name" value="PROTEIN PHOSPHATASE INHIBITOR"/>
    <property type="match status" value="1"/>
</dbReference>
<gene>
    <name evidence="3" type="primary">AUGUSTUS-3.0.2_06037</name>
    <name evidence="3" type="ORF">TcasGA2_TC006037</name>
</gene>
<dbReference type="InParanoid" id="D6WYU1"/>
<feature type="region of interest" description="Disordered" evidence="2">
    <location>
        <begin position="1"/>
        <end position="74"/>
    </location>
</feature>
<dbReference type="Gene3D" id="6.10.250.1050">
    <property type="match status" value="1"/>
</dbReference>
<reference evidence="3 4" key="1">
    <citation type="journal article" date="2008" name="Nature">
        <title>The genome of the model beetle and pest Tribolium castaneum.</title>
        <authorList>
            <consortium name="Tribolium Genome Sequencing Consortium"/>
            <person name="Richards S."/>
            <person name="Gibbs R.A."/>
            <person name="Weinstock G.M."/>
            <person name="Brown S.J."/>
            <person name="Denell R."/>
            <person name="Beeman R.W."/>
            <person name="Gibbs R."/>
            <person name="Beeman R.W."/>
            <person name="Brown S.J."/>
            <person name="Bucher G."/>
            <person name="Friedrich M."/>
            <person name="Grimmelikhuijzen C.J."/>
            <person name="Klingler M."/>
            <person name="Lorenzen M."/>
            <person name="Richards S."/>
            <person name="Roth S."/>
            <person name="Schroder R."/>
            <person name="Tautz D."/>
            <person name="Zdobnov E.M."/>
            <person name="Muzny D."/>
            <person name="Gibbs R.A."/>
            <person name="Weinstock G.M."/>
            <person name="Attaway T."/>
            <person name="Bell S."/>
            <person name="Buhay C.J."/>
            <person name="Chandrabose M.N."/>
            <person name="Chavez D."/>
            <person name="Clerk-Blankenburg K.P."/>
            <person name="Cree A."/>
            <person name="Dao M."/>
            <person name="Davis C."/>
            <person name="Chacko J."/>
            <person name="Dinh H."/>
            <person name="Dugan-Rocha S."/>
            <person name="Fowler G."/>
            <person name="Garner T.T."/>
            <person name="Garnes J."/>
            <person name="Gnirke A."/>
            <person name="Hawes A."/>
            <person name="Hernandez J."/>
            <person name="Hines S."/>
            <person name="Holder M."/>
            <person name="Hume J."/>
            <person name="Jhangiani S.N."/>
            <person name="Joshi V."/>
            <person name="Khan Z.M."/>
            <person name="Jackson L."/>
            <person name="Kovar C."/>
            <person name="Kowis A."/>
            <person name="Lee S."/>
            <person name="Lewis L.R."/>
            <person name="Margolis J."/>
            <person name="Morgan M."/>
            <person name="Nazareth L.V."/>
            <person name="Nguyen N."/>
            <person name="Okwuonu G."/>
            <person name="Parker D."/>
            <person name="Richards S."/>
            <person name="Ruiz S.J."/>
            <person name="Santibanez J."/>
            <person name="Savard J."/>
            <person name="Scherer S.E."/>
            <person name="Schneider B."/>
            <person name="Sodergren E."/>
            <person name="Tautz D."/>
            <person name="Vattahil S."/>
            <person name="Villasana D."/>
            <person name="White C.S."/>
            <person name="Wright R."/>
            <person name="Park Y."/>
            <person name="Beeman R.W."/>
            <person name="Lord J."/>
            <person name="Oppert B."/>
            <person name="Lorenzen M."/>
            <person name="Brown S."/>
            <person name="Wang L."/>
            <person name="Savard J."/>
            <person name="Tautz D."/>
            <person name="Richards S."/>
            <person name="Weinstock G."/>
            <person name="Gibbs R.A."/>
            <person name="Liu Y."/>
            <person name="Worley K."/>
            <person name="Weinstock G."/>
            <person name="Elsik C.G."/>
            <person name="Reese J.T."/>
            <person name="Elhaik E."/>
            <person name="Landan G."/>
            <person name="Graur D."/>
            <person name="Arensburger P."/>
            <person name="Atkinson P."/>
            <person name="Beeman R.W."/>
            <person name="Beidler J."/>
            <person name="Brown S.J."/>
            <person name="Demuth J.P."/>
            <person name="Drury D.W."/>
            <person name="Du Y.Z."/>
            <person name="Fujiwara H."/>
            <person name="Lorenzen M."/>
            <person name="Maselli V."/>
            <person name="Osanai M."/>
            <person name="Park Y."/>
            <person name="Robertson H.M."/>
            <person name="Tu Z."/>
            <person name="Wang J.J."/>
            <person name="Wang S."/>
            <person name="Richards S."/>
            <person name="Song H."/>
            <person name="Zhang L."/>
            <person name="Sodergren E."/>
            <person name="Werner D."/>
            <person name="Stanke M."/>
            <person name="Morgenstern B."/>
            <person name="Solovyev V."/>
            <person name="Kosarev P."/>
            <person name="Brown G."/>
            <person name="Chen H.C."/>
            <person name="Ermolaeva O."/>
            <person name="Hlavina W."/>
            <person name="Kapustin Y."/>
            <person name="Kiryutin B."/>
            <person name="Kitts P."/>
            <person name="Maglott D."/>
            <person name="Pruitt K."/>
            <person name="Sapojnikov V."/>
            <person name="Souvorov A."/>
            <person name="Mackey A.J."/>
            <person name="Waterhouse R.M."/>
            <person name="Wyder S."/>
            <person name="Zdobnov E.M."/>
            <person name="Zdobnov E.M."/>
            <person name="Wyder S."/>
            <person name="Kriventseva E.V."/>
            <person name="Kadowaki T."/>
            <person name="Bork P."/>
            <person name="Aranda M."/>
            <person name="Bao R."/>
            <person name="Beermann A."/>
            <person name="Berns N."/>
            <person name="Bolognesi R."/>
            <person name="Bonneton F."/>
            <person name="Bopp D."/>
            <person name="Brown S.J."/>
            <person name="Bucher G."/>
            <person name="Butts T."/>
            <person name="Chaumot A."/>
            <person name="Denell R.E."/>
            <person name="Ferrier D.E."/>
            <person name="Friedrich M."/>
            <person name="Gordon C.M."/>
            <person name="Jindra M."/>
            <person name="Klingler M."/>
            <person name="Lan Q."/>
            <person name="Lattorff H.M."/>
            <person name="Laudet V."/>
            <person name="von Levetsow C."/>
            <person name="Liu Z."/>
            <person name="Lutz R."/>
            <person name="Lynch J.A."/>
            <person name="da Fonseca R.N."/>
            <person name="Posnien N."/>
            <person name="Reuter R."/>
            <person name="Roth S."/>
            <person name="Savard J."/>
            <person name="Schinko J.B."/>
            <person name="Schmitt C."/>
            <person name="Schoppmeier M."/>
            <person name="Schroder R."/>
            <person name="Shippy T.D."/>
            <person name="Simonnet F."/>
            <person name="Marques-Souza H."/>
            <person name="Tautz D."/>
            <person name="Tomoyasu Y."/>
            <person name="Trauner J."/>
            <person name="Van der Zee M."/>
            <person name="Vervoort M."/>
            <person name="Wittkopp N."/>
            <person name="Wimmer E.A."/>
            <person name="Yang X."/>
            <person name="Jones A.K."/>
            <person name="Sattelle D.B."/>
            <person name="Ebert P.R."/>
            <person name="Nelson D."/>
            <person name="Scott J.G."/>
            <person name="Beeman R.W."/>
            <person name="Muthukrishnan S."/>
            <person name="Kramer K.J."/>
            <person name="Arakane Y."/>
            <person name="Beeman R.W."/>
            <person name="Zhu Q."/>
            <person name="Hogenkamp D."/>
            <person name="Dixit R."/>
            <person name="Oppert B."/>
            <person name="Jiang H."/>
            <person name="Zou Z."/>
            <person name="Marshall J."/>
            <person name="Elpidina E."/>
            <person name="Vinokurov K."/>
            <person name="Oppert C."/>
            <person name="Zou Z."/>
            <person name="Evans J."/>
            <person name="Lu Z."/>
            <person name="Zhao P."/>
            <person name="Sumathipala N."/>
            <person name="Altincicek B."/>
            <person name="Vilcinskas A."/>
            <person name="Williams M."/>
            <person name="Hultmark D."/>
            <person name="Hetru C."/>
            <person name="Jiang H."/>
            <person name="Grimmelikhuijzen C.J."/>
            <person name="Hauser F."/>
            <person name="Cazzamali G."/>
            <person name="Williamson M."/>
            <person name="Park Y."/>
            <person name="Li B."/>
            <person name="Tanaka Y."/>
            <person name="Predel R."/>
            <person name="Neupert S."/>
            <person name="Schachtner J."/>
            <person name="Verleyen P."/>
            <person name="Raible F."/>
            <person name="Bork P."/>
            <person name="Friedrich M."/>
            <person name="Walden K.K."/>
            <person name="Robertson H.M."/>
            <person name="Angeli S."/>
            <person name="Foret S."/>
            <person name="Bucher G."/>
            <person name="Schuetz S."/>
            <person name="Maleszka R."/>
            <person name="Wimmer E.A."/>
            <person name="Beeman R.W."/>
            <person name="Lorenzen M."/>
            <person name="Tomoyasu Y."/>
            <person name="Miller S.C."/>
            <person name="Grossmann D."/>
            <person name="Bucher G."/>
        </authorList>
    </citation>
    <scope>NUCLEOTIDE SEQUENCE [LARGE SCALE GENOMIC DNA]</scope>
    <source>
        <strain evidence="3 4">Georgia GA2</strain>
    </source>
</reference>
<dbReference type="GO" id="GO:0004864">
    <property type="term" value="F:protein phosphatase inhibitor activity"/>
    <property type="evidence" value="ECO:0000318"/>
    <property type="project" value="GO_Central"/>
</dbReference>
<keyword evidence="4" id="KW-1185">Reference proteome</keyword>
<evidence type="ECO:0000313" key="4">
    <source>
        <dbReference type="Proteomes" id="UP000007266"/>
    </source>
</evidence>
<feature type="region of interest" description="Disordered" evidence="2">
    <location>
        <begin position="88"/>
        <end position="124"/>
    </location>
</feature>
<dbReference type="InterPro" id="IPR007062">
    <property type="entry name" value="PPI-2"/>
</dbReference>
<feature type="compositionally biased region" description="Basic and acidic residues" evidence="2">
    <location>
        <begin position="49"/>
        <end position="63"/>
    </location>
</feature>
<evidence type="ECO:0000256" key="2">
    <source>
        <dbReference type="SAM" id="MobiDB-lite"/>
    </source>
</evidence>
<protein>
    <submittedName>
        <fullName evidence="3">Protein phosphatase inhibitor 2-like Protein</fullName>
    </submittedName>
</protein>
<accession>D6WYU1</accession>
<dbReference type="Proteomes" id="UP000007266">
    <property type="component" value="Linkage group 8"/>
</dbReference>
<dbReference type="EMBL" id="KQ971357">
    <property type="protein sequence ID" value="EFA08390.1"/>
    <property type="molecule type" value="Genomic_DNA"/>
</dbReference>
<organism evidence="3 4">
    <name type="scientific">Tribolium castaneum</name>
    <name type="common">Red flour beetle</name>
    <dbReference type="NCBI Taxonomy" id="7070"/>
    <lineage>
        <taxon>Eukaryota</taxon>
        <taxon>Metazoa</taxon>
        <taxon>Ecdysozoa</taxon>
        <taxon>Arthropoda</taxon>
        <taxon>Hexapoda</taxon>
        <taxon>Insecta</taxon>
        <taxon>Pterygota</taxon>
        <taxon>Neoptera</taxon>
        <taxon>Endopterygota</taxon>
        <taxon>Coleoptera</taxon>
        <taxon>Polyphaga</taxon>
        <taxon>Cucujiformia</taxon>
        <taxon>Tenebrionidae</taxon>
        <taxon>Tenebrionidae incertae sedis</taxon>
        <taxon>Tribolium</taxon>
    </lineage>
</organism>
<dbReference type="Pfam" id="PF04979">
    <property type="entry name" value="IPP-2"/>
    <property type="match status" value="1"/>
</dbReference>
<dbReference type="HOGENOM" id="CLU_084310_1_1_1"/>
<evidence type="ECO:0000313" key="3">
    <source>
        <dbReference type="EMBL" id="EFA08390.1"/>
    </source>
</evidence>
<dbReference type="PhylomeDB" id="D6WYU1"/>
<dbReference type="KEGG" id="tca:103313775"/>
<feature type="compositionally biased region" description="Acidic residues" evidence="2">
    <location>
        <begin position="99"/>
        <end position="111"/>
    </location>
</feature>
<dbReference type="AlphaFoldDB" id="D6WYU1"/>
<comment type="similarity">
    <text evidence="1">Belongs to the protein phosphatase inhibitor 2 family.</text>
</comment>
<dbReference type="GO" id="GO:0035556">
    <property type="term" value="P:intracellular signal transduction"/>
    <property type="evidence" value="ECO:0000318"/>
    <property type="project" value="GO_Central"/>
</dbReference>
<dbReference type="OrthoDB" id="551302at2759"/>
<feature type="compositionally biased region" description="Basic and acidic residues" evidence="2">
    <location>
        <begin position="112"/>
        <end position="123"/>
    </location>
</feature>